<gene>
    <name evidence="1" type="ORF">S12H4_52634</name>
</gene>
<sequence length="75" mass="8751">IRFLPTLVSKLYQARQMKGFNPLPRIRFFPTGTPYTPKKTDGQSFNPLSRIRFLPTQKEIHKVQGLNKFQSPCED</sequence>
<comment type="caution">
    <text evidence="1">The sequence shown here is derived from an EMBL/GenBank/DDBJ whole genome shotgun (WGS) entry which is preliminary data.</text>
</comment>
<organism evidence="1">
    <name type="scientific">marine sediment metagenome</name>
    <dbReference type="NCBI Taxonomy" id="412755"/>
    <lineage>
        <taxon>unclassified sequences</taxon>
        <taxon>metagenomes</taxon>
        <taxon>ecological metagenomes</taxon>
    </lineage>
</organism>
<protein>
    <submittedName>
        <fullName evidence="1">Uncharacterized protein</fullName>
    </submittedName>
</protein>
<proteinExistence type="predicted"/>
<evidence type="ECO:0000313" key="1">
    <source>
        <dbReference type="EMBL" id="GAJ09502.1"/>
    </source>
</evidence>
<dbReference type="AlphaFoldDB" id="X1V121"/>
<name>X1V121_9ZZZZ</name>
<accession>X1V121</accession>
<dbReference type="EMBL" id="BARW01033414">
    <property type="protein sequence ID" value="GAJ09502.1"/>
    <property type="molecule type" value="Genomic_DNA"/>
</dbReference>
<reference evidence="1" key="1">
    <citation type="journal article" date="2014" name="Front. Microbiol.">
        <title>High frequency of phylogenetically diverse reductive dehalogenase-homologous genes in deep subseafloor sedimentary metagenomes.</title>
        <authorList>
            <person name="Kawai M."/>
            <person name="Futagami T."/>
            <person name="Toyoda A."/>
            <person name="Takaki Y."/>
            <person name="Nishi S."/>
            <person name="Hori S."/>
            <person name="Arai W."/>
            <person name="Tsubouchi T."/>
            <person name="Morono Y."/>
            <person name="Uchiyama I."/>
            <person name="Ito T."/>
            <person name="Fujiyama A."/>
            <person name="Inagaki F."/>
            <person name="Takami H."/>
        </authorList>
    </citation>
    <scope>NUCLEOTIDE SEQUENCE</scope>
    <source>
        <strain evidence="1">Expedition CK06-06</strain>
    </source>
</reference>
<feature type="non-terminal residue" evidence="1">
    <location>
        <position position="1"/>
    </location>
</feature>